<dbReference type="InterPro" id="IPR011250">
    <property type="entry name" value="OMP/PagP_B-barrel"/>
</dbReference>
<feature type="domain" description="Outer membrane protein beta-barrel" evidence="2">
    <location>
        <begin position="17"/>
        <end position="174"/>
    </location>
</feature>
<sequence length="205" mass="22713">MKKAIILAMLSLTTIAFAQDKKINLGIKAGLNYGDNGEIEFSDVTNAGENIATEDADDRVGYHIGAYIRANITDNIYLKPEFLYTQNNSSYETSFGKSNYKVKRIDVPILAGIRVLGPLHVFAGPSLQYIIDTELEDIELEDVENEFTVGLQFGTGIQLGRLNADIRYERGLNENQAEGIQENTGATIRVDSRPNQFILSLGLDF</sequence>
<evidence type="ECO:0000256" key="1">
    <source>
        <dbReference type="SAM" id="SignalP"/>
    </source>
</evidence>
<reference evidence="3 4" key="1">
    <citation type="submission" date="2019-07" db="EMBL/GenBank/DDBJ databases">
        <title>Genomic Encyclopedia of Archaeal and Bacterial Type Strains, Phase II (KMG-II): from individual species to whole genera.</title>
        <authorList>
            <person name="Goeker M."/>
        </authorList>
    </citation>
    <scope>NUCLEOTIDE SEQUENCE [LARGE SCALE GENOMIC DNA]</scope>
    <source>
        <strain evidence="3 4">DSM 17527</strain>
    </source>
</reference>
<organism evidence="3 4">
    <name type="scientific">Aquimarina intermedia</name>
    <dbReference type="NCBI Taxonomy" id="350814"/>
    <lineage>
        <taxon>Bacteria</taxon>
        <taxon>Pseudomonadati</taxon>
        <taxon>Bacteroidota</taxon>
        <taxon>Flavobacteriia</taxon>
        <taxon>Flavobacteriales</taxon>
        <taxon>Flavobacteriaceae</taxon>
        <taxon>Aquimarina</taxon>
    </lineage>
</organism>
<protein>
    <submittedName>
        <fullName evidence="3">Outer membrane protein with beta-barrel domain</fullName>
    </submittedName>
</protein>
<comment type="caution">
    <text evidence="3">The sequence shown here is derived from an EMBL/GenBank/DDBJ whole genome shotgun (WGS) entry which is preliminary data.</text>
</comment>
<dbReference type="EMBL" id="VNHU01000006">
    <property type="protein sequence ID" value="TYP72884.1"/>
    <property type="molecule type" value="Genomic_DNA"/>
</dbReference>
<dbReference type="Pfam" id="PF13568">
    <property type="entry name" value="OMP_b-brl_2"/>
    <property type="match status" value="1"/>
</dbReference>
<feature type="chain" id="PRO_5024426420" evidence="1">
    <location>
        <begin position="19"/>
        <end position="205"/>
    </location>
</feature>
<dbReference type="OrthoDB" id="1431594at2"/>
<feature type="signal peptide" evidence="1">
    <location>
        <begin position="1"/>
        <end position="18"/>
    </location>
</feature>
<evidence type="ECO:0000259" key="2">
    <source>
        <dbReference type="Pfam" id="PF13568"/>
    </source>
</evidence>
<keyword evidence="1" id="KW-0732">Signal</keyword>
<dbReference type="InterPro" id="IPR025665">
    <property type="entry name" value="Beta-barrel_OMP_2"/>
</dbReference>
<accession>A0A5S5C0R5</accession>
<dbReference type="AlphaFoldDB" id="A0A5S5C0R5"/>
<gene>
    <name evidence="3" type="ORF">BD809_106134</name>
</gene>
<evidence type="ECO:0000313" key="4">
    <source>
        <dbReference type="Proteomes" id="UP000324376"/>
    </source>
</evidence>
<dbReference type="SUPFAM" id="SSF56925">
    <property type="entry name" value="OMPA-like"/>
    <property type="match status" value="1"/>
</dbReference>
<name>A0A5S5C0R5_9FLAO</name>
<evidence type="ECO:0000313" key="3">
    <source>
        <dbReference type="EMBL" id="TYP72884.1"/>
    </source>
</evidence>
<dbReference type="Proteomes" id="UP000324376">
    <property type="component" value="Unassembled WGS sequence"/>
</dbReference>
<dbReference type="RefSeq" id="WP_148782912.1">
    <property type="nucleotide sequence ID" value="NZ_VNHU01000006.1"/>
</dbReference>
<proteinExistence type="predicted"/>
<keyword evidence="4" id="KW-1185">Reference proteome</keyword>